<sequence>MIPQNIGEGDSFAVYPAADDEPMWFAFTVGSAYYRLTVVPSRDGDYPRYEQGDIGTDLLRLLIPAMESALS</sequence>
<evidence type="ECO:0000313" key="1">
    <source>
        <dbReference type="EMBL" id="XDQ10924.1"/>
    </source>
</evidence>
<dbReference type="RefSeq" id="WP_369271204.1">
    <property type="nucleotide sequence ID" value="NZ_CP163432.1"/>
</dbReference>
<dbReference type="AlphaFoldDB" id="A0AB39N0U0"/>
<gene>
    <name evidence="1" type="ORF">AB5J55_15230</name>
</gene>
<organism evidence="1">
    <name type="scientific">Streptomyces sp. R11</name>
    <dbReference type="NCBI Taxonomy" id="3238625"/>
    <lineage>
        <taxon>Bacteria</taxon>
        <taxon>Bacillati</taxon>
        <taxon>Actinomycetota</taxon>
        <taxon>Actinomycetes</taxon>
        <taxon>Kitasatosporales</taxon>
        <taxon>Streptomycetaceae</taxon>
        <taxon>Streptomyces</taxon>
    </lineage>
</organism>
<accession>A0AB39N0U0</accession>
<proteinExistence type="predicted"/>
<protein>
    <submittedName>
        <fullName evidence="1">Uncharacterized protein</fullName>
    </submittedName>
</protein>
<name>A0AB39N0U0_9ACTN</name>
<dbReference type="EMBL" id="CP163432">
    <property type="protein sequence ID" value="XDQ10924.1"/>
    <property type="molecule type" value="Genomic_DNA"/>
</dbReference>
<reference evidence="1" key="1">
    <citation type="submission" date="2024-07" db="EMBL/GenBank/DDBJ databases">
        <authorList>
            <person name="Yu S.T."/>
        </authorList>
    </citation>
    <scope>NUCLEOTIDE SEQUENCE</scope>
    <source>
        <strain evidence="1">R11</strain>
    </source>
</reference>